<dbReference type="Proteomes" id="UP000199300">
    <property type="component" value="Unassembled WGS sequence"/>
</dbReference>
<feature type="transmembrane region" description="Helical" evidence="1">
    <location>
        <begin position="64"/>
        <end position="86"/>
    </location>
</feature>
<proteinExistence type="predicted"/>
<accession>A0A1H8JZE9</accession>
<evidence type="ECO:0000313" key="3">
    <source>
        <dbReference type="Proteomes" id="UP000199300"/>
    </source>
</evidence>
<sequence length="117" mass="13327">MTFSAIEFVMLALATLRLMRLLRYDYISNRLRAFLIEEIEHPLDEEGAVEIITRGRGEGFRYHFGELYACHWCVSIWSALFLLAGLSIFPVVFSFIISVLSIAALASSIQFLIETFG</sequence>
<dbReference type="InterPro" id="IPR010773">
    <property type="entry name" value="Mycophage_PG1_Gp7"/>
</dbReference>
<name>A0A1H8JZE9_9BACI</name>
<keyword evidence="1" id="KW-0472">Membrane</keyword>
<reference evidence="2 3" key="1">
    <citation type="submission" date="2016-10" db="EMBL/GenBank/DDBJ databases">
        <authorList>
            <person name="de Groot N.N."/>
        </authorList>
    </citation>
    <scope>NUCLEOTIDE SEQUENCE [LARGE SCALE GENOMIC DNA]</scope>
    <source>
        <strain evidence="2 3">CGMCC 1.10434</strain>
    </source>
</reference>
<organism evidence="2 3">
    <name type="scientific">Amphibacillus marinus</name>
    <dbReference type="NCBI Taxonomy" id="872970"/>
    <lineage>
        <taxon>Bacteria</taxon>
        <taxon>Bacillati</taxon>
        <taxon>Bacillota</taxon>
        <taxon>Bacilli</taxon>
        <taxon>Bacillales</taxon>
        <taxon>Bacillaceae</taxon>
        <taxon>Amphibacillus</taxon>
    </lineage>
</organism>
<feature type="transmembrane region" description="Helical" evidence="1">
    <location>
        <begin position="92"/>
        <end position="113"/>
    </location>
</feature>
<dbReference type="RefSeq" id="WP_091495254.1">
    <property type="nucleotide sequence ID" value="NZ_FODJ01000002.1"/>
</dbReference>
<gene>
    <name evidence="2" type="ORF">SAMN04488134_102118</name>
</gene>
<dbReference type="Pfam" id="PF07098">
    <property type="entry name" value="DUF1360"/>
    <property type="match status" value="1"/>
</dbReference>
<dbReference type="AlphaFoldDB" id="A0A1H8JZE9"/>
<keyword evidence="3" id="KW-1185">Reference proteome</keyword>
<evidence type="ECO:0008006" key="4">
    <source>
        <dbReference type="Google" id="ProtNLM"/>
    </source>
</evidence>
<evidence type="ECO:0000256" key="1">
    <source>
        <dbReference type="SAM" id="Phobius"/>
    </source>
</evidence>
<protein>
    <recommendedName>
        <fullName evidence="4">Sporulation protein YjcA</fullName>
    </recommendedName>
</protein>
<keyword evidence="1" id="KW-1133">Transmembrane helix</keyword>
<keyword evidence="1" id="KW-0812">Transmembrane</keyword>
<dbReference type="STRING" id="872970.SAMN04488134_102118"/>
<dbReference type="OrthoDB" id="4722315at2"/>
<evidence type="ECO:0000313" key="2">
    <source>
        <dbReference type="EMBL" id="SEN86129.1"/>
    </source>
</evidence>
<dbReference type="EMBL" id="FODJ01000002">
    <property type="protein sequence ID" value="SEN86129.1"/>
    <property type="molecule type" value="Genomic_DNA"/>
</dbReference>